<feature type="signal peptide" evidence="1">
    <location>
        <begin position="1"/>
        <end position="19"/>
    </location>
</feature>
<evidence type="ECO:0000256" key="1">
    <source>
        <dbReference type="SAM" id="SignalP"/>
    </source>
</evidence>
<proteinExistence type="predicted"/>
<dbReference type="Pfam" id="PF05375">
    <property type="entry name" value="Pacifastin_I"/>
    <property type="match status" value="1"/>
</dbReference>
<protein>
    <recommendedName>
        <fullName evidence="2">Pacifastin domain-containing protein</fullName>
    </recommendedName>
</protein>
<name>A0AAN7SKQ9_9COLE</name>
<keyword evidence="1" id="KW-0732">Signal</keyword>
<gene>
    <name evidence="3" type="ORF">RN001_014757</name>
</gene>
<organism evidence="3 4">
    <name type="scientific">Aquatica leii</name>
    <dbReference type="NCBI Taxonomy" id="1421715"/>
    <lineage>
        <taxon>Eukaryota</taxon>
        <taxon>Metazoa</taxon>
        <taxon>Ecdysozoa</taxon>
        <taxon>Arthropoda</taxon>
        <taxon>Hexapoda</taxon>
        <taxon>Insecta</taxon>
        <taxon>Pterygota</taxon>
        <taxon>Neoptera</taxon>
        <taxon>Endopterygota</taxon>
        <taxon>Coleoptera</taxon>
        <taxon>Polyphaga</taxon>
        <taxon>Elateriformia</taxon>
        <taxon>Elateroidea</taxon>
        <taxon>Lampyridae</taxon>
        <taxon>Luciolinae</taxon>
        <taxon>Aquatica</taxon>
    </lineage>
</organism>
<feature type="chain" id="PRO_5042982397" description="Pacifastin domain-containing protein" evidence="1">
    <location>
        <begin position="20"/>
        <end position="89"/>
    </location>
</feature>
<dbReference type="AlphaFoldDB" id="A0AAN7SKQ9"/>
<evidence type="ECO:0000313" key="3">
    <source>
        <dbReference type="EMBL" id="KAK4872728.1"/>
    </source>
</evidence>
<sequence>MMKLHILILFLGVIAASLAFVCQDDVLYKENDCNGCFCTNGLLACTEMGCNHQKHTTMRSCQIGTKSMDACNECWCVDRVGTICTNNKC</sequence>
<dbReference type="InterPro" id="IPR008037">
    <property type="entry name" value="Pacifastin_dom"/>
</dbReference>
<keyword evidence="4" id="KW-1185">Reference proteome</keyword>
<evidence type="ECO:0000259" key="2">
    <source>
        <dbReference type="Pfam" id="PF05375"/>
    </source>
</evidence>
<dbReference type="EMBL" id="JARPUR010000007">
    <property type="protein sequence ID" value="KAK4872728.1"/>
    <property type="molecule type" value="Genomic_DNA"/>
</dbReference>
<accession>A0AAN7SKQ9</accession>
<feature type="domain" description="Pacifastin" evidence="2">
    <location>
        <begin position="22"/>
        <end position="55"/>
    </location>
</feature>
<comment type="caution">
    <text evidence="3">The sequence shown here is derived from an EMBL/GenBank/DDBJ whole genome shotgun (WGS) entry which is preliminary data.</text>
</comment>
<dbReference type="Proteomes" id="UP001353858">
    <property type="component" value="Unassembled WGS sequence"/>
</dbReference>
<evidence type="ECO:0000313" key="4">
    <source>
        <dbReference type="Proteomes" id="UP001353858"/>
    </source>
</evidence>
<reference evidence="4" key="1">
    <citation type="submission" date="2023-01" db="EMBL/GenBank/DDBJ databases">
        <title>Key to firefly adult light organ development and bioluminescence: homeobox transcription factors regulate luciferase expression and transportation to peroxisome.</title>
        <authorList>
            <person name="Fu X."/>
        </authorList>
    </citation>
    <scope>NUCLEOTIDE SEQUENCE [LARGE SCALE GENOMIC DNA]</scope>
</reference>
<dbReference type="GO" id="GO:0030414">
    <property type="term" value="F:peptidase inhibitor activity"/>
    <property type="evidence" value="ECO:0007669"/>
    <property type="project" value="InterPro"/>
</dbReference>